<evidence type="ECO:0000313" key="2">
    <source>
        <dbReference type="Proteomes" id="UP000218164"/>
    </source>
</evidence>
<name>A0A2A2HVN0_9EURY</name>
<accession>A0A2A2HVN0</accession>
<gene>
    <name evidence="1" type="ORF">ASJ81_18015</name>
</gene>
<reference evidence="1 2" key="1">
    <citation type="journal article" date="2017" name="BMC Genomics">
        <title>Genomic analysis of methanogenic archaea reveals a shift towards energy conservation.</title>
        <authorList>
            <person name="Gilmore S.P."/>
            <person name="Henske J.K."/>
            <person name="Sexton J.A."/>
            <person name="Solomon K.V."/>
            <person name="Seppala S."/>
            <person name="Yoo J.I."/>
            <person name="Huyett L.M."/>
            <person name="Pressman A."/>
            <person name="Cogan J.Z."/>
            <person name="Kivenson V."/>
            <person name="Peng X."/>
            <person name="Tan Y."/>
            <person name="Valentine D.L."/>
            <person name="O'Malley M.A."/>
        </authorList>
    </citation>
    <scope>NUCLEOTIDE SEQUENCE [LARGE SCALE GENOMIC DNA]</scope>
    <source>
        <strain evidence="1 2">MC-15</strain>
    </source>
</reference>
<evidence type="ECO:0000313" key="1">
    <source>
        <dbReference type="EMBL" id="PAV13378.1"/>
    </source>
</evidence>
<keyword evidence="2" id="KW-1185">Reference proteome</keyword>
<dbReference type="Proteomes" id="UP000218164">
    <property type="component" value="Unassembled WGS sequence"/>
</dbReference>
<proteinExistence type="predicted"/>
<comment type="caution">
    <text evidence="1">The sequence shown here is derived from an EMBL/GenBank/DDBJ whole genome shotgun (WGS) entry which is preliminary data.</text>
</comment>
<sequence length="82" mass="9860">MCILISKQFYAILLAIQYKKIDASTNSEKEDKFLNQNSNLRTSKRRRGLTEKRLKPDIIRENEYNQGNWIYKFYCIYFAVLT</sequence>
<organism evidence="1 2">
    <name type="scientific">Methanosarcina spelaei</name>
    <dbReference type="NCBI Taxonomy" id="1036679"/>
    <lineage>
        <taxon>Archaea</taxon>
        <taxon>Methanobacteriati</taxon>
        <taxon>Methanobacteriota</taxon>
        <taxon>Stenosarchaea group</taxon>
        <taxon>Methanomicrobia</taxon>
        <taxon>Methanosarcinales</taxon>
        <taxon>Methanosarcinaceae</taxon>
        <taxon>Methanosarcina</taxon>
    </lineage>
</organism>
<protein>
    <submittedName>
        <fullName evidence="1">Uncharacterized protein</fullName>
    </submittedName>
</protein>
<dbReference type="AlphaFoldDB" id="A0A2A2HVN0"/>
<dbReference type="EMBL" id="LMVP01000097">
    <property type="protein sequence ID" value="PAV13378.1"/>
    <property type="molecule type" value="Genomic_DNA"/>
</dbReference>